<feature type="transmembrane region" description="Helical" evidence="1">
    <location>
        <begin position="417"/>
        <end position="437"/>
    </location>
</feature>
<feature type="transmembrane region" description="Helical" evidence="1">
    <location>
        <begin position="131"/>
        <end position="152"/>
    </location>
</feature>
<dbReference type="EMBL" id="ONZF01000002">
    <property type="protein sequence ID" value="SPJ23040.1"/>
    <property type="molecule type" value="Genomic_DNA"/>
</dbReference>
<keyword evidence="1" id="KW-1133">Transmembrane helix</keyword>
<reference evidence="2 3" key="1">
    <citation type="submission" date="2018-03" db="EMBL/GenBank/DDBJ databases">
        <authorList>
            <person name="Keele B.F."/>
        </authorList>
    </citation>
    <scope>NUCLEOTIDE SEQUENCE [LARGE SCALE GENOMIC DNA]</scope>
    <source>
        <strain evidence="2 3">CECT 8504</strain>
    </source>
</reference>
<keyword evidence="1" id="KW-0812">Transmembrane</keyword>
<feature type="transmembrane region" description="Helical" evidence="1">
    <location>
        <begin position="52"/>
        <end position="74"/>
    </location>
</feature>
<evidence type="ECO:0000313" key="3">
    <source>
        <dbReference type="Proteomes" id="UP000244912"/>
    </source>
</evidence>
<dbReference type="Proteomes" id="UP000244912">
    <property type="component" value="Unassembled WGS sequence"/>
</dbReference>
<feature type="transmembrane region" description="Helical" evidence="1">
    <location>
        <begin position="449"/>
        <end position="467"/>
    </location>
</feature>
<proteinExistence type="predicted"/>
<feature type="transmembrane region" description="Helical" evidence="1">
    <location>
        <begin position="20"/>
        <end position="40"/>
    </location>
</feature>
<feature type="transmembrane region" description="Helical" evidence="1">
    <location>
        <begin position="245"/>
        <end position="264"/>
    </location>
</feature>
<protein>
    <submittedName>
        <fullName evidence="2">Uncharacterized protein</fullName>
    </submittedName>
</protein>
<accession>A0A2R8BSB6</accession>
<evidence type="ECO:0000256" key="1">
    <source>
        <dbReference type="SAM" id="Phobius"/>
    </source>
</evidence>
<name>A0A2R8BSB6_9RHOB</name>
<dbReference type="RefSeq" id="WP_181375685.1">
    <property type="nucleotide sequence ID" value="NZ_ONZF01000002.1"/>
</dbReference>
<organism evidence="2 3">
    <name type="scientific">Palleronia abyssalis</name>
    <dbReference type="NCBI Taxonomy" id="1501240"/>
    <lineage>
        <taxon>Bacteria</taxon>
        <taxon>Pseudomonadati</taxon>
        <taxon>Pseudomonadota</taxon>
        <taxon>Alphaproteobacteria</taxon>
        <taxon>Rhodobacterales</taxon>
        <taxon>Roseobacteraceae</taxon>
        <taxon>Palleronia</taxon>
    </lineage>
</organism>
<evidence type="ECO:0000313" key="2">
    <source>
        <dbReference type="EMBL" id="SPJ23040.1"/>
    </source>
</evidence>
<keyword evidence="3" id="KW-1185">Reference proteome</keyword>
<feature type="transmembrane region" description="Helical" evidence="1">
    <location>
        <begin position="164"/>
        <end position="185"/>
    </location>
</feature>
<feature type="transmembrane region" description="Helical" evidence="1">
    <location>
        <begin position="271"/>
        <end position="288"/>
    </location>
</feature>
<gene>
    <name evidence="2" type="ORF">PAA8504_00845</name>
</gene>
<feature type="transmembrane region" description="Helical" evidence="1">
    <location>
        <begin position="86"/>
        <end position="105"/>
    </location>
</feature>
<feature type="transmembrane region" description="Helical" evidence="1">
    <location>
        <begin position="473"/>
        <end position="491"/>
    </location>
</feature>
<dbReference type="AlphaFoldDB" id="A0A2R8BSB6"/>
<sequence>MSDAEQRDYRRDFRAMRAQLSSLAMVTGIYAVLFLLYYGTCAQRGCNMFISVGLNFALQSVLIGAVGLTVYRMIRRYPASIWTPMVMFPIGSALFFGFGSMSTFLGSDQTLSFLMANNYAITAPEQLRTNILTFTGITVALASMNVVLRMRFGRPKTQGPRTKFSLGTTAIGFLVIGAILKYLLILPNDFGVTNFTIPGTLKSLSPLIDLGFAIVAYLSVKSGKNWSVLFWLAWPPHLLLTVLEFSKMTVMFALLLPAAGAFLAHQNWRRLMLWVLVSAIAFVSLQEVNTAGRLTIKRGTGTIGEAGFANRFDILGRALTGEITVADTATATVAAAQVWWLRLNYAGAQLKAMELYDRGQKGEWTLSVVEVVVPRIFWPSKPVANAQGREFNRLVSGNEEAMTQVGVSVYGDGYWQMGWFGLFLFSAIMGGILGFVARFTYVMAAERRLIFLPVIFLGMRMALLGPSGVIQKAFIGALPILLAYMLLIILIEQVLKDAGKRNTPGYARQRNHGYST</sequence>
<keyword evidence="1" id="KW-0472">Membrane</keyword>